<feature type="transmembrane region" description="Helical" evidence="9">
    <location>
        <begin position="83"/>
        <end position="100"/>
    </location>
</feature>
<reference evidence="11 12" key="1">
    <citation type="submission" date="2016-10" db="EMBL/GenBank/DDBJ databases">
        <authorList>
            <person name="de Groot N.N."/>
        </authorList>
    </citation>
    <scope>NUCLEOTIDE SEQUENCE [LARGE SCALE GENOMIC DNA]</scope>
    <source>
        <strain evidence="11 12">DSM 44908</strain>
    </source>
</reference>
<dbReference type="Gene3D" id="3.30.565.10">
    <property type="entry name" value="Histidine kinase-like ATPase, C-terminal domain"/>
    <property type="match status" value="1"/>
</dbReference>
<dbReference type="GO" id="GO:0005524">
    <property type="term" value="F:ATP binding"/>
    <property type="evidence" value="ECO:0007669"/>
    <property type="project" value="UniProtKB-KW"/>
</dbReference>
<gene>
    <name evidence="11" type="ORF">SAMN05444374_110117</name>
</gene>
<evidence type="ECO:0000256" key="2">
    <source>
        <dbReference type="ARBA" id="ARBA00012438"/>
    </source>
</evidence>
<comment type="catalytic activity">
    <reaction evidence="1">
        <text>ATP + protein L-histidine = ADP + protein N-phospho-L-histidine.</text>
        <dbReference type="EC" id="2.7.13.3"/>
    </reaction>
</comment>
<dbReference type="PANTHER" id="PTHR24421">
    <property type="entry name" value="NITRATE/NITRITE SENSOR PROTEIN NARX-RELATED"/>
    <property type="match status" value="1"/>
</dbReference>
<dbReference type="GO" id="GO:0000155">
    <property type="term" value="F:phosphorelay sensor kinase activity"/>
    <property type="evidence" value="ECO:0007669"/>
    <property type="project" value="InterPro"/>
</dbReference>
<keyword evidence="7" id="KW-0067">ATP-binding</keyword>
<dbReference type="EC" id="2.7.13.3" evidence="2"/>
<accession>A0A1I0TX36</accession>
<dbReference type="Pfam" id="PF07730">
    <property type="entry name" value="HisKA_3"/>
    <property type="match status" value="1"/>
</dbReference>
<dbReference type="Proteomes" id="UP000182054">
    <property type="component" value="Unassembled WGS sequence"/>
</dbReference>
<organism evidence="11 12">
    <name type="scientific">Rhodococcoides kroppenstedtii</name>
    <dbReference type="NCBI Taxonomy" id="293050"/>
    <lineage>
        <taxon>Bacteria</taxon>
        <taxon>Bacillati</taxon>
        <taxon>Actinomycetota</taxon>
        <taxon>Actinomycetes</taxon>
        <taxon>Mycobacteriales</taxon>
        <taxon>Nocardiaceae</taxon>
        <taxon>Rhodococcoides</taxon>
    </lineage>
</organism>
<dbReference type="GO" id="GO:0046983">
    <property type="term" value="F:protein dimerization activity"/>
    <property type="evidence" value="ECO:0007669"/>
    <property type="project" value="InterPro"/>
</dbReference>
<keyword evidence="3" id="KW-0597">Phosphoprotein</keyword>
<dbReference type="InterPro" id="IPR011712">
    <property type="entry name" value="Sig_transdc_His_kin_sub3_dim/P"/>
</dbReference>
<protein>
    <recommendedName>
        <fullName evidence="2">histidine kinase</fullName>
        <ecNumber evidence="2">2.7.13.3</ecNumber>
    </recommendedName>
</protein>
<dbReference type="InterPro" id="IPR050482">
    <property type="entry name" value="Sensor_HK_TwoCompSys"/>
</dbReference>
<evidence type="ECO:0000313" key="11">
    <source>
        <dbReference type="EMBL" id="SFA56328.1"/>
    </source>
</evidence>
<keyword evidence="9" id="KW-0812">Transmembrane</keyword>
<keyword evidence="6 11" id="KW-0418">Kinase</keyword>
<evidence type="ECO:0000259" key="10">
    <source>
        <dbReference type="Pfam" id="PF07730"/>
    </source>
</evidence>
<evidence type="ECO:0000256" key="5">
    <source>
        <dbReference type="ARBA" id="ARBA00022741"/>
    </source>
</evidence>
<keyword evidence="4" id="KW-0808">Transferase</keyword>
<dbReference type="PANTHER" id="PTHR24421:SF10">
    <property type="entry name" value="NITRATE_NITRITE SENSOR PROTEIN NARQ"/>
    <property type="match status" value="1"/>
</dbReference>
<dbReference type="Gene3D" id="1.20.5.1930">
    <property type="match status" value="1"/>
</dbReference>
<feature type="domain" description="Signal transduction histidine kinase subgroup 3 dimerisation and phosphoacceptor" evidence="10">
    <location>
        <begin position="183"/>
        <end position="247"/>
    </location>
</feature>
<proteinExistence type="predicted"/>
<feature type="transmembrane region" description="Helical" evidence="9">
    <location>
        <begin position="130"/>
        <end position="147"/>
    </location>
</feature>
<evidence type="ECO:0000256" key="4">
    <source>
        <dbReference type="ARBA" id="ARBA00022679"/>
    </source>
</evidence>
<dbReference type="AlphaFoldDB" id="A0A1I0TX36"/>
<dbReference type="EMBL" id="FOJN01000010">
    <property type="protein sequence ID" value="SFA56328.1"/>
    <property type="molecule type" value="Genomic_DNA"/>
</dbReference>
<dbReference type="InterPro" id="IPR036890">
    <property type="entry name" value="HATPase_C_sf"/>
</dbReference>
<keyword evidence="9" id="KW-0472">Membrane</keyword>
<evidence type="ECO:0000256" key="8">
    <source>
        <dbReference type="ARBA" id="ARBA00023012"/>
    </source>
</evidence>
<keyword evidence="5" id="KW-0547">Nucleotide-binding</keyword>
<dbReference type="GO" id="GO:0016020">
    <property type="term" value="C:membrane"/>
    <property type="evidence" value="ECO:0007669"/>
    <property type="project" value="InterPro"/>
</dbReference>
<keyword evidence="8" id="KW-0902">Two-component regulatory system</keyword>
<evidence type="ECO:0000256" key="9">
    <source>
        <dbReference type="SAM" id="Phobius"/>
    </source>
</evidence>
<sequence length="382" mass="39999">MTLSLFCTIMTVGLAGISGTPAWNAGLGFVLNVAAAVALVWRHDKPWIVLAMSVAGPLFFATDATAALITLYAVGARAGGRRLVGAAAAVYLACAVSLTYDASRRRDFSVLTLGVKQVEGQPPPTWSLPWWLPMLVAAVLVAVVVGLSQLRRTKSDLDVAVRSRNEATAQSRRLHEDMLIQQERARIARDMHDTLAAGLSRISLLAGGLQVGSTDGPEKVSNTSALIRATAHDSLDELKRIIGVLRGSATGGADAGRRSLAGIGDLVDAARSAGCRVTLIQDIFPGTVGDLTSHTAYRIVQEALTNSQKHAPGSPLQITVSGADTDGISLVVRNPAASGSPGPGSRSGLVGLAEQAQTAGGWVRWDVHGGEFVLSAWLPWYS</sequence>
<feature type="transmembrane region" description="Helical" evidence="9">
    <location>
        <begin position="46"/>
        <end position="71"/>
    </location>
</feature>
<evidence type="ECO:0000256" key="7">
    <source>
        <dbReference type="ARBA" id="ARBA00022840"/>
    </source>
</evidence>
<evidence type="ECO:0000256" key="3">
    <source>
        <dbReference type="ARBA" id="ARBA00022553"/>
    </source>
</evidence>
<dbReference type="CDD" id="cd16917">
    <property type="entry name" value="HATPase_UhpB-NarQ-NarX-like"/>
    <property type="match status" value="1"/>
</dbReference>
<evidence type="ECO:0000256" key="1">
    <source>
        <dbReference type="ARBA" id="ARBA00000085"/>
    </source>
</evidence>
<name>A0A1I0TX36_9NOCA</name>
<keyword evidence="9" id="KW-1133">Transmembrane helix</keyword>
<evidence type="ECO:0000313" key="12">
    <source>
        <dbReference type="Proteomes" id="UP000182054"/>
    </source>
</evidence>
<evidence type="ECO:0000256" key="6">
    <source>
        <dbReference type="ARBA" id="ARBA00022777"/>
    </source>
</evidence>